<feature type="domain" description="Zn(2)-C6 fungal-type" evidence="2">
    <location>
        <begin position="107"/>
        <end position="158"/>
    </location>
</feature>
<dbReference type="GO" id="GO:0008270">
    <property type="term" value="F:zinc ion binding"/>
    <property type="evidence" value="ECO:0007669"/>
    <property type="project" value="InterPro"/>
</dbReference>
<feature type="region of interest" description="Disordered" evidence="1">
    <location>
        <begin position="255"/>
        <end position="315"/>
    </location>
</feature>
<evidence type="ECO:0000259" key="2">
    <source>
        <dbReference type="PROSITE" id="PS50048"/>
    </source>
</evidence>
<dbReference type="PANTHER" id="PTHR47431:SF1">
    <property type="entry name" value="ZN(II)2CYS6 TRANSCRIPTION FACTOR (EUROFUNG)"/>
    <property type="match status" value="1"/>
</dbReference>
<dbReference type="AlphaFoldDB" id="A0A871R7Q6"/>
<evidence type="ECO:0000313" key="3">
    <source>
        <dbReference type="EMBL" id="QOU19778.1"/>
    </source>
</evidence>
<feature type="region of interest" description="Disordered" evidence="1">
    <location>
        <begin position="386"/>
        <end position="420"/>
    </location>
</feature>
<dbReference type="Proteomes" id="UP000663131">
    <property type="component" value="Chromosome 6"/>
</dbReference>
<dbReference type="PROSITE" id="PS50048">
    <property type="entry name" value="ZN2_CY6_FUNGAL_2"/>
    <property type="match status" value="1"/>
</dbReference>
<dbReference type="InterPro" id="IPR001138">
    <property type="entry name" value="Zn2Cys6_DnaBD"/>
</dbReference>
<dbReference type="GeneID" id="64575855"/>
<accession>A0A871R7Q6</accession>
<dbReference type="SMART" id="SM00066">
    <property type="entry name" value="GAL4"/>
    <property type="match status" value="1"/>
</dbReference>
<dbReference type="EMBL" id="CP063134">
    <property type="protein sequence ID" value="QOU19778.1"/>
    <property type="molecule type" value="Genomic_DNA"/>
</dbReference>
<reference evidence="3" key="2">
    <citation type="journal article" name="BMC Genomics">
        <title>New genome assemblies reveal patterns of domestication and adaptation across Brettanomyces (Dekkera) species.</title>
        <authorList>
            <person name="Roach M.J."/>
            <person name="Borneman A.R."/>
        </authorList>
    </citation>
    <scope>NUCLEOTIDE SEQUENCE</scope>
    <source>
        <strain evidence="3">UCD 2041</strain>
    </source>
</reference>
<evidence type="ECO:0000313" key="4">
    <source>
        <dbReference type="Proteomes" id="UP000663131"/>
    </source>
</evidence>
<feature type="compositionally biased region" description="Basic and acidic residues" evidence="1">
    <location>
        <begin position="278"/>
        <end position="287"/>
    </location>
</feature>
<feature type="region of interest" description="Disordered" evidence="1">
    <location>
        <begin position="164"/>
        <end position="215"/>
    </location>
</feature>
<feature type="compositionally biased region" description="Basic and acidic residues" evidence="1">
    <location>
        <begin position="50"/>
        <end position="72"/>
    </location>
</feature>
<dbReference type="Gene3D" id="4.10.240.10">
    <property type="entry name" value="Zn(2)-C6 fungal-type DNA-binding domain"/>
    <property type="match status" value="1"/>
</dbReference>
<feature type="compositionally biased region" description="Low complexity" evidence="1">
    <location>
        <begin position="392"/>
        <end position="408"/>
    </location>
</feature>
<feature type="compositionally biased region" description="Basic residues" evidence="1">
    <location>
        <begin position="164"/>
        <end position="173"/>
    </location>
</feature>
<gene>
    <name evidence="3" type="ORF">BRETT_003932</name>
</gene>
<feature type="region of interest" description="Disordered" evidence="1">
    <location>
        <begin position="1"/>
        <end position="102"/>
    </location>
</feature>
<dbReference type="GO" id="GO:0000981">
    <property type="term" value="F:DNA-binding transcription factor activity, RNA polymerase II-specific"/>
    <property type="evidence" value="ECO:0007669"/>
    <property type="project" value="InterPro"/>
</dbReference>
<dbReference type="InterPro" id="IPR036864">
    <property type="entry name" value="Zn2-C6_fun-type_DNA-bd_sf"/>
</dbReference>
<reference evidence="3" key="1">
    <citation type="submission" date="2020-10" db="EMBL/GenBank/DDBJ databases">
        <authorList>
            <person name="Palmer J.M."/>
        </authorList>
    </citation>
    <scope>NUCLEOTIDE SEQUENCE</scope>
    <source>
        <strain evidence="3">UCD 2041</strain>
    </source>
</reference>
<dbReference type="RefSeq" id="XP_041136271.1">
    <property type="nucleotide sequence ID" value="XM_041282432.1"/>
</dbReference>
<evidence type="ECO:0000256" key="1">
    <source>
        <dbReference type="SAM" id="MobiDB-lite"/>
    </source>
</evidence>
<protein>
    <recommendedName>
        <fullName evidence="2">Zn(2)-C6 fungal-type domain-containing protein</fullName>
    </recommendedName>
</protein>
<dbReference type="KEGG" id="bbrx:BRETT_003932"/>
<sequence>MRDSVSTGEESRHAVAQPGDGDRDVAVRYNMQDRRVGDMASSGAVGQERAGQHADTRSLADKHSVADTRSPAEPRSPAHQHNESGASSAADPSGEVHMAKRPVSKRACLACREKKIKCDGEISYSVAGGAESDGGKAPKRFTYKKCTNCMMAGIECVYVPSRRGGRRKKHHSHSASLEDAHAAHAKRRAGDIRMSDPRFYMRGPGGMPHAPAPPPPPGWGFMGGYTPPPPPPPPGGAFYPGAFYPQGYALNPGAYYPGYASPQDASRNGEDDEDDGDAREGGAVDHRKAQRPVLPPLDGRSKLFMRGGPFAPPPPPPHFHVPPPPPFFGGADMRHRGPPFPPPPPGPPGGARGMFYGYPPRPFPAHHARDSRGLISRGDNVDIIDAGPGADTLRSGTFSRSRRTSSASDDLPGSDSYGKRESFVSATSGADAHAASATSLAHSRSARALKNTDTELPLFVTEDGLHKVGLPSFGTILDIVDLHYRYVECNFKILPSRQPFVEQMEISAPFVSLLAAIFQSSINYCKEGAVEEAKFLDLHYWSALYERHRDVASLQMRLSICILGCFRGRDDLLNESSQMIKVMKCLDWGDIRRGGCATAHAGDSKPAPGALAALASPSVFCPTTHQALAAECFIRTLWAVYRFEIFRRVRDGNAAQGAQGAQGEQDAPDFYNSTLTLPSSDADYYSAIDNPMGLVAYLSSIERKTLKEAVNGDFTLFTDSAATIICCRFLEQALDLAAPAQDPALERNILRLRRCAVLAPYRVSRGGVLTLDADNALSCAVLDLALALYHYRRSGALALWPLARLPRGKAPGAPIFERTYSKSEVIDHVAAGKCTSEHWENLLHAAQWALDVRQLLMLGKGILPDGTKKSAIVNSDARYPAAVTDVPKENEVWAQLPDFIQTVALDAAVILSCFAMYTVAFKISTLNNQIVIEDADSGAAVIASIPIENTEMRSCASLAPLVGATMDAGNAQERPQAQTRRVLRMIEQINEYIRASAQYFEELRNVADEISRFVAQLEQSSDA</sequence>
<organism evidence="3 4">
    <name type="scientific">Dekkera bruxellensis</name>
    <name type="common">Brettanomyces custersii</name>
    <dbReference type="NCBI Taxonomy" id="5007"/>
    <lineage>
        <taxon>Eukaryota</taxon>
        <taxon>Fungi</taxon>
        <taxon>Dikarya</taxon>
        <taxon>Ascomycota</taxon>
        <taxon>Saccharomycotina</taxon>
        <taxon>Pichiomycetes</taxon>
        <taxon>Pichiales</taxon>
        <taxon>Pichiaceae</taxon>
        <taxon>Brettanomyces</taxon>
    </lineage>
</organism>
<dbReference type="PANTHER" id="PTHR47431">
    <property type="entry name" value="ZN(II)2CYS6 TRANSCRIPTION FACTOR (EUROFUNG)-RELATED"/>
    <property type="match status" value="1"/>
</dbReference>
<feature type="compositionally biased region" description="Basic and acidic residues" evidence="1">
    <location>
        <begin position="176"/>
        <end position="196"/>
    </location>
</feature>
<name>A0A871R7Q6_DEKBR</name>
<dbReference type="OrthoDB" id="10067394at2759"/>
<dbReference type="CDD" id="cd00067">
    <property type="entry name" value="GAL4"/>
    <property type="match status" value="1"/>
</dbReference>
<dbReference type="SUPFAM" id="SSF57701">
    <property type="entry name" value="Zn2/Cys6 DNA-binding domain"/>
    <property type="match status" value="1"/>
</dbReference>
<proteinExistence type="predicted"/>
<feature type="compositionally biased region" description="Basic and acidic residues" evidence="1">
    <location>
        <begin position="1"/>
        <end position="13"/>
    </location>
</feature>
<feature type="compositionally biased region" description="Basic and acidic residues" evidence="1">
    <location>
        <begin position="20"/>
        <end position="37"/>
    </location>
</feature>